<evidence type="ECO:0000259" key="1">
    <source>
        <dbReference type="Pfam" id="PF21788"/>
    </source>
</evidence>
<proteinExistence type="predicted"/>
<keyword evidence="3" id="KW-1185">Reference proteome</keyword>
<evidence type="ECO:0000313" key="3">
    <source>
        <dbReference type="Proteomes" id="UP000821853"/>
    </source>
</evidence>
<dbReference type="OMA" id="CLAPACH"/>
<sequence length="226" mass="25180">MNLEKQNVPRAVQVFSPQVCAALQHLQENYRGDRALKYFKDAGATIQFMKTIEERFDIPDTCFAGSDYEAAICSPRDHRLLCLEYNFTVYIKNVVVFVRLRHPALTEETFEALLFTAPSTVETTRFLLQEGLSYVLTKNLNSHPVEALFGRMRQLCGGNAEAVTAALDQIAKALCTKQAYIGAEEVSATLSARFHDKPEDLMQCQALHQGRCLAPACHMLAATSTG</sequence>
<comment type="caution">
    <text evidence="2">The sequence shown here is derived from an EMBL/GenBank/DDBJ whole genome shotgun (WGS) entry which is preliminary data.</text>
</comment>
<evidence type="ECO:0000313" key="2">
    <source>
        <dbReference type="EMBL" id="KAH9359778.1"/>
    </source>
</evidence>
<dbReference type="VEuPathDB" id="VectorBase:HLOH_064173"/>
<dbReference type="InterPro" id="IPR048366">
    <property type="entry name" value="TNP-like_GBD"/>
</dbReference>
<dbReference type="OrthoDB" id="6537918at2759"/>
<protein>
    <recommendedName>
        <fullName evidence="1">Transposable element P transposase-like GTP-binding insertion domain-containing protein</fullName>
    </recommendedName>
</protein>
<dbReference type="AlphaFoldDB" id="A0A9J6F9Y8"/>
<dbReference type="EMBL" id="JABSTR010000001">
    <property type="protein sequence ID" value="KAH9359778.1"/>
    <property type="molecule type" value="Genomic_DNA"/>
</dbReference>
<organism evidence="2 3">
    <name type="scientific">Haemaphysalis longicornis</name>
    <name type="common">Bush tick</name>
    <dbReference type="NCBI Taxonomy" id="44386"/>
    <lineage>
        <taxon>Eukaryota</taxon>
        <taxon>Metazoa</taxon>
        <taxon>Ecdysozoa</taxon>
        <taxon>Arthropoda</taxon>
        <taxon>Chelicerata</taxon>
        <taxon>Arachnida</taxon>
        <taxon>Acari</taxon>
        <taxon>Parasitiformes</taxon>
        <taxon>Ixodida</taxon>
        <taxon>Ixodoidea</taxon>
        <taxon>Ixodidae</taxon>
        <taxon>Haemaphysalinae</taxon>
        <taxon>Haemaphysalis</taxon>
    </lineage>
</organism>
<feature type="domain" description="Transposable element P transposase-like GTP-binding insertion" evidence="1">
    <location>
        <begin position="4"/>
        <end position="60"/>
    </location>
</feature>
<gene>
    <name evidence="2" type="ORF">HPB48_022372</name>
</gene>
<reference evidence="2 3" key="1">
    <citation type="journal article" date="2020" name="Cell">
        <title>Large-Scale Comparative Analyses of Tick Genomes Elucidate Their Genetic Diversity and Vector Capacities.</title>
        <authorList>
            <consortium name="Tick Genome and Microbiome Consortium (TIGMIC)"/>
            <person name="Jia N."/>
            <person name="Wang J."/>
            <person name="Shi W."/>
            <person name="Du L."/>
            <person name="Sun Y."/>
            <person name="Zhan W."/>
            <person name="Jiang J.F."/>
            <person name="Wang Q."/>
            <person name="Zhang B."/>
            <person name="Ji P."/>
            <person name="Bell-Sakyi L."/>
            <person name="Cui X.M."/>
            <person name="Yuan T.T."/>
            <person name="Jiang B.G."/>
            <person name="Yang W.F."/>
            <person name="Lam T.T."/>
            <person name="Chang Q.C."/>
            <person name="Ding S.J."/>
            <person name="Wang X.J."/>
            <person name="Zhu J.G."/>
            <person name="Ruan X.D."/>
            <person name="Zhao L."/>
            <person name="Wei J.T."/>
            <person name="Ye R.Z."/>
            <person name="Que T.C."/>
            <person name="Du C.H."/>
            <person name="Zhou Y.H."/>
            <person name="Cheng J.X."/>
            <person name="Dai P.F."/>
            <person name="Guo W.B."/>
            <person name="Han X.H."/>
            <person name="Huang E.J."/>
            <person name="Li L.F."/>
            <person name="Wei W."/>
            <person name="Gao Y.C."/>
            <person name="Liu J.Z."/>
            <person name="Shao H.Z."/>
            <person name="Wang X."/>
            <person name="Wang C.C."/>
            <person name="Yang T.C."/>
            <person name="Huo Q.B."/>
            <person name="Li W."/>
            <person name="Chen H.Y."/>
            <person name="Chen S.E."/>
            <person name="Zhou L.G."/>
            <person name="Ni X.B."/>
            <person name="Tian J.H."/>
            <person name="Sheng Y."/>
            <person name="Liu T."/>
            <person name="Pan Y.S."/>
            <person name="Xia L.Y."/>
            <person name="Li J."/>
            <person name="Zhao F."/>
            <person name="Cao W.C."/>
        </authorList>
    </citation>
    <scope>NUCLEOTIDE SEQUENCE [LARGE SCALE GENOMIC DNA]</scope>
    <source>
        <strain evidence="2">HaeL-2018</strain>
    </source>
</reference>
<accession>A0A9J6F9Y8</accession>
<dbReference type="Proteomes" id="UP000821853">
    <property type="component" value="Chromosome 1"/>
</dbReference>
<name>A0A9J6F9Y8_HAELO</name>
<dbReference type="Pfam" id="PF21788">
    <property type="entry name" value="TNP-like_GBD"/>
    <property type="match status" value="1"/>
</dbReference>